<keyword evidence="6 11" id="KW-0732">Signal</keyword>
<feature type="chain" id="PRO_5032684486" evidence="11">
    <location>
        <begin position="29"/>
        <end position="361"/>
    </location>
</feature>
<dbReference type="PANTHER" id="PTHR34501:SF9">
    <property type="entry name" value="MAJOR OUTER MEMBRANE PROTEIN P.IA"/>
    <property type="match status" value="1"/>
</dbReference>
<keyword evidence="7" id="KW-0406">Ion transport</keyword>
<evidence type="ECO:0000313" key="13">
    <source>
        <dbReference type="EMBL" id="NMM01535.1"/>
    </source>
</evidence>
<comment type="subunit">
    <text evidence="2">Homotrimer.</text>
</comment>
<sequence>MLKGCRIRAVKLGVAGACVVGAVQCAHAQSSVTLYGVLDASILYTNKSVNSKTGGNGGSLVALTDAGQQATRFGMRGVEDLGGGMKALFVLESGFSIANGSFSNGNRNLFGRQAYVGLSSDYGTLTAGLQYSPFNKASYYTEPANTSFFAATPIIGTDLTGVTGEFNQNALVYTSPEVFGLQGSVMLAMGGQAGDFQAGRQYSGSLVYNFKSLTLMAGFYSGNPGGPQATVLPSTVSFVGRELGASYKFGSLTVRANFSTYNVQNSYNAYVYSAGLMYSITPAVILDGAVYEIRDENNPNNHALLLSSSVQYLLSKATSVYGQIGSVTNHGTMRFGISVNNGLTEPLGTTLGVGIGIRHTF</sequence>
<evidence type="ECO:0000256" key="3">
    <source>
        <dbReference type="ARBA" id="ARBA00022448"/>
    </source>
</evidence>
<dbReference type="EMBL" id="JABBGJ010000031">
    <property type="protein sequence ID" value="NMM01535.1"/>
    <property type="molecule type" value="Genomic_DNA"/>
</dbReference>
<dbReference type="PRINTS" id="PR00184">
    <property type="entry name" value="NEISSPPORIN"/>
</dbReference>
<dbReference type="AlphaFoldDB" id="A0A848IP09"/>
<dbReference type="CDD" id="cd00342">
    <property type="entry name" value="gram_neg_porins"/>
    <property type="match status" value="1"/>
</dbReference>
<dbReference type="SUPFAM" id="SSF56935">
    <property type="entry name" value="Porins"/>
    <property type="match status" value="1"/>
</dbReference>
<dbReference type="Pfam" id="PF13609">
    <property type="entry name" value="Porin_4"/>
    <property type="match status" value="1"/>
</dbReference>
<dbReference type="InterPro" id="IPR050298">
    <property type="entry name" value="Gram-neg_bact_OMP"/>
</dbReference>
<evidence type="ECO:0000256" key="7">
    <source>
        <dbReference type="ARBA" id="ARBA00023065"/>
    </source>
</evidence>
<feature type="signal peptide" evidence="11">
    <location>
        <begin position="1"/>
        <end position="28"/>
    </location>
</feature>
<keyword evidence="5" id="KW-0812">Transmembrane</keyword>
<evidence type="ECO:0000256" key="2">
    <source>
        <dbReference type="ARBA" id="ARBA00011233"/>
    </source>
</evidence>
<evidence type="ECO:0000256" key="11">
    <source>
        <dbReference type="SAM" id="SignalP"/>
    </source>
</evidence>
<reference evidence="13 14" key="1">
    <citation type="submission" date="2020-04" db="EMBL/GenBank/DDBJ databases">
        <title>Paraburkholderia sp. RP-4-7 isolated from soil.</title>
        <authorList>
            <person name="Dahal R.H."/>
        </authorList>
    </citation>
    <scope>NUCLEOTIDE SEQUENCE [LARGE SCALE GENOMIC DNA]</scope>
    <source>
        <strain evidence="13 14">RP-4-7</strain>
    </source>
</reference>
<keyword evidence="14" id="KW-1185">Reference proteome</keyword>
<name>A0A848IP09_9BURK</name>
<evidence type="ECO:0000313" key="14">
    <source>
        <dbReference type="Proteomes" id="UP000544134"/>
    </source>
</evidence>
<comment type="caution">
    <text evidence="13">The sequence shown here is derived from an EMBL/GenBank/DDBJ whole genome shotgun (WGS) entry which is preliminary data.</text>
</comment>
<evidence type="ECO:0000256" key="6">
    <source>
        <dbReference type="ARBA" id="ARBA00022729"/>
    </source>
</evidence>
<proteinExistence type="predicted"/>
<keyword evidence="9" id="KW-0472">Membrane</keyword>
<comment type="subcellular location">
    <subcellularLocation>
        <location evidence="1">Cell outer membrane</location>
        <topology evidence="1">Multi-pass membrane protein</topology>
    </subcellularLocation>
</comment>
<dbReference type="GO" id="GO:0009279">
    <property type="term" value="C:cell outer membrane"/>
    <property type="evidence" value="ECO:0007669"/>
    <property type="project" value="UniProtKB-SubCell"/>
</dbReference>
<evidence type="ECO:0000259" key="12">
    <source>
        <dbReference type="Pfam" id="PF13609"/>
    </source>
</evidence>
<evidence type="ECO:0000256" key="9">
    <source>
        <dbReference type="ARBA" id="ARBA00023136"/>
    </source>
</evidence>
<organism evidence="13 14">
    <name type="scientific">Paraburkholderia polaris</name>
    <dbReference type="NCBI Taxonomy" id="2728848"/>
    <lineage>
        <taxon>Bacteria</taxon>
        <taxon>Pseudomonadati</taxon>
        <taxon>Pseudomonadota</taxon>
        <taxon>Betaproteobacteria</taxon>
        <taxon>Burkholderiales</taxon>
        <taxon>Burkholderiaceae</taxon>
        <taxon>Paraburkholderia</taxon>
    </lineage>
</organism>
<dbReference type="InterPro" id="IPR023614">
    <property type="entry name" value="Porin_dom_sf"/>
</dbReference>
<evidence type="ECO:0000256" key="1">
    <source>
        <dbReference type="ARBA" id="ARBA00004571"/>
    </source>
</evidence>
<feature type="domain" description="Porin" evidence="12">
    <location>
        <begin position="19"/>
        <end position="331"/>
    </location>
</feature>
<dbReference type="GO" id="GO:0015288">
    <property type="term" value="F:porin activity"/>
    <property type="evidence" value="ECO:0007669"/>
    <property type="project" value="UniProtKB-KW"/>
</dbReference>
<keyword evidence="4" id="KW-1134">Transmembrane beta strand</keyword>
<evidence type="ECO:0000256" key="10">
    <source>
        <dbReference type="ARBA" id="ARBA00023237"/>
    </source>
</evidence>
<dbReference type="InterPro" id="IPR033900">
    <property type="entry name" value="Gram_neg_porin_domain"/>
</dbReference>
<dbReference type="InterPro" id="IPR002299">
    <property type="entry name" value="Porin_Neis"/>
</dbReference>
<protein>
    <submittedName>
        <fullName evidence="13">Porin</fullName>
    </submittedName>
</protein>
<evidence type="ECO:0000256" key="4">
    <source>
        <dbReference type="ARBA" id="ARBA00022452"/>
    </source>
</evidence>
<dbReference type="GO" id="GO:0046930">
    <property type="term" value="C:pore complex"/>
    <property type="evidence" value="ECO:0007669"/>
    <property type="project" value="UniProtKB-KW"/>
</dbReference>
<keyword evidence="10" id="KW-0998">Cell outer membrane</keyword>
<keyword evidence="8" id="KW-0626">Porin</keyword>
<dbReference type="RefSeq" id="WP_169488447.1">
    <property type="nucleotide sequence ID" value="NZ_JABBGJ010000031.1"/>
</dbReference>
<evidence type="ECO:0000256" key="5">
    <source>
        <dbReference type="ARBA" id="ARBA00022692"/>
    </source>
</evidence>
<dbReference type="Proteomes" id="UP000544134">
    <property type="component" value="Unassembled WGS sequence"/>
</dbReference>
<gene>
    <name evidence="13" type="ORF">HHL24_26805</name>
</gene>
<dbReference type="GO" id="GO:0006811">
    <property type="term" value="P:monoatomic ion transport"/>
    <property type="evidence" value="ECO:0007669"/>
    <property type="project" value="UniProtKB-KW"/>
</dbReference>
<keyword evidence="3" id="KW-0813">Transport</keyword>
<evidence type="ECO:0000256" key="8">
    <source>
        <dbReference type="ARBA" id="ARBA00023114"/>
    </source>
</evidence>
<dbReference type="Gene3D" id="2.40.160.10">
    <property type="entry name" value="Porin"/>
    <property type="match status" value="1"/>
</dbReference>
<dbReference type="PANTHER" id="PTHR34501">
    <property type="entry name" value="PROTEIN YDDL-RELATED"/>
    <property type="match status" value="1"/>
</dbReference>
<accession>A0A848IP09</accession>